<organism evidence="4 5">
    <name type="scientific">Pararhodobacter aggregans</name>
    <dbReference type="NCBI Taxonomy" id="404875"/>
    <lineage>
        <taxon>Bacteria</taxon>
        <taxon>Pseudomonadati</taxon>
        <taxon>Pseudomonadota</taxon>
        <taxon>Alphaproteobacteria</taxon>
        <taxon>Rhodobacterales</taxon>
        <taxon>Paracoccaceae</taxon>
        <taxon>Pararhodobacter</taxon>
    </lineage>
</organism>
<dbReference type="InterPro" id="IPR004045">
    <property type="entry name" value="Glutathione_S-Trfase_N"/>
</dbReference>
<dbReference type="PROSITE" id="PS50404">
    <property type="entry name" value="GST_NTER"/>
    <property type="match status" value="1"/>
</dbReference>
<evidence type="ECO:0000313" key="4">
    <source>
        <dbReference type="EMBL" id="PVE47563.1"/>
    </source>
</evidence>
<proteinExistence type="predicted"/>
<dbReference type="CDD" id="cd03205">
    <property type="entry name" value="GST_C_6"/>
    <property type="match status" value="1"/>
</dbReference>
<evidence type="ECO:0000259" key="3">
    <source>
        <dbReference type="PROSITE" id="PS50404"/>
    </source>
</evidence>
<dbReference type="Proteomes" id="UP000244810">
    <property type="component" value="Unassembled WGS sequence"/>
</dbReference>
<sequence>MTLHQSPTSPYVRKVMVLLHEAGALDSVRLSFASGSPVDPGSIPLGANPLGKIPALERDDGCTLYDSRVICRYLATTTPKAAALYPEGPALWETLTLEATGDGILDAALLMRYETVIRPAEGQSEAWVDGQWQKIARSLTALESRWMAHLQGPLTMGSIAVACALGYLDFRHDARGWRNGHPQLAAWYEAFAKRPSMQATIPA</sequence>
<dbReference type="GO" id="GO:0005737">
    <property type="term" value="C:cytoplasm"/>
    <property type="evidence" value="ECO:0007669"/>
    <property type="project" value="TreeGrafter"/>
</dbReference>
<dbReference type="OrthoDB" id="9795329at2"/>
<dbReference type="InterPro" id="IPR036282">
    <property type="entry name" value="Glutathione-S-Trfase_C_sf"/>
</dbReference>
<dbReference type="PANTHER" id="PTHR43900:SF97">
    <property type="entry name" value="GLUTATHIONE TRANSFERASE"/>
    <property type="match status" value="1"/>
</dbReference>
<dbReference type="Gene3D" id="1.20.1050.10">
    <property type="match status" value="1"/>
</dbReference>
<dbReference type="SUPFAM" id="SSF52833">
    <property type="entry name" value="Thioredoxin-like"/>
    <property type="match status" value="1"/>
</dbReference>
<dbReference type="GO" id="GO:0004364">
    <property type="term" value="F:glutathione transferase activity"/>
    <property type="evidence" value="ECO:0007669"/>
    <property type="project" value="UniProtKB-EC"/>
</dbReference>
<keyword evidence="2 4" id="KW-0808">Transferase</keyword>
<dbReference type="GO" id="GO:0043295">
    <property type="term" value="F:glutathione binding"/>
    <property type="evidence" value="ECO:0007669"/>
    <property type="project" value="TreeGrafter"/>
</dbReference>
<name>A0A2T7US48_9RHOB</name>
<dbReference type="Pfam" id="PF13409">
    <property type="entry name" value="GST_N_2"/>
    <property type="match status" value="1"/>
</dbReference>
<protein>
    <recommendedName>
        <fullName evidence="1">glutathione transferase</fullName>
        <ecNumber evidence="1">2.5.1.18</ecNumber>
    </recommendedName>
</protein>
<gene>
    <name evidence="4" type="ORF">DDE23_11000</name>
</gene>
<dbReference type="EMBL" id="QDDR01000005">
    <property type="protein sequence ID" value="PVE47563.1"/>
    <property type="molecule type" value="Genomic_DNA"/>
</dbReference>
<dbReference type="RefSeq" id="WP_107753807.1">
    <property type="nucleotide sequence ID" value="NZ_QBKF01000010.1"/>
</dbReference>
<dbReference type="PANTHER" id="PTHR43900">
    <property type="entry name" value="GLUTATHIONE S-TRANSFERASE RHO"/>
    <property type="match status" value="1"/>
</dbReference>
<reference evidence="4 5" key="1">
    <citation type="journal article" date="2011" name="Syst. Appl. Microbiol.">
        <title>Defluviimonas denitrificans gen. nov., sp. nov., and Pararhodobacter aggregans gen. nov., sp. nov., non-phototrophic Rhodobacteraceae from the biofilter of a marine aquaculture.</title>
        <authorList>
            <person name="Foesel B.U."/>
            <person name="Drake H.L."/>
            <person name="Schramm A."/>
        </authorList>
    </citation>
    <scope>NUCLEOTIDE SEQUENCE [LARGE SCALE GENOMIC DNA]</scope>
    <source>
        <strain evidence="4 5">D1-19</strain>
    </source>
</reference>
<dbReference type="Pfam" id="PF13410">
    <property type="entry name" value="GST_C_2"/>
    <property type="match status" value="1"/>
</dbReference>
<accession>A0A2T7US48</accession>
<dbReference type="InterPro" id="IPR036249">
    <property type="entry name" value="Thioredoxin-like_sf"/>
</dbReference>
<evidence type="ECO:0000256" key="1">
    <source>
        <dbReference type="ARBA" id="ARBA00012452"/>
    </source>
</evidence>
<dbReference type="AlphaFoldDB" id="A0A2T7US48"/>
<dbReference type="EC" id="2.5.1.18" evidence="1"/>
<feature type="domain" description="GST N-terminal" evidence="3">
    <location>
        <begin position="1"/>
        <end position="82"/>
    </location>
</feature>
<dbReference type="SUPFAM" id="SSF47616">
    <property type="entry name" value="GST C-terminal domain-like"/>
    <property type="match status" value="1"/>
</dbReference>
<comment type="caution">
    <text evidence="4">The sequence shown here is derived from an EMBL/GenBank/DDBJ whole genome shotgun (WGS) entry which is preliminary data.</text>
</comment>
<dbReference type="CDD" id="cd03049">
    <property type="entry name" value="GST_N_3"/>
    <property type="match status" value="1"/>
</dbReference>
<keyword evidence="5" id="KW-1185">Reference proteome</keyword>
<evidence type="ECO:0000256" key="2">
    <source>
        <dbReference type="ARBA" id="ARBA00022679"/>
    </source>
</evidence>
<evidence type="ECO:0000313" key="5">
    <source>
        <dbReference type="Proteomes" id="UP000244810"/>
    </source>
</evidence>
<dbReference type="Gene3D" id="3.40.30.10">
    <property type="entry name" value="Glutaredoxin"/>
    <property type="match status" value="1"/>
</dbReference>